<dbReference type="Proteomes" id="UP000094067">
    <property type="component" value="Unassembled WGS sequence"/>
</dbReference>
<organism evidence="2 3">
    <name type="scientific">Eisenbergiella tayi</name>
    <dbReference type="NCBI Taxonomy" id="1432052"/>
    <lineage>
        <taxon>Bacteria</taxon>
        <taxon>Bacillati</taxon>
        <taxon>Bacillota</taxon>
        <taxon>Clostridia</taxon>
        <taxon>Lachnospirales</taxon>
        <taxon>Lachnospiraceae</taxon>
        <taxon>Eisenbergiella</taxon>
    </lineage>
</organism>
<evidence type="ECO:0000313" key="2">
    <source>
        <dbReference type="EMBL" id="ODM08902.1"/>
    </source>
</evidence>
<keyword evidence="2" id="KW-0326">Glycosidase</keyword>
<comment type="caution">
    <text evidence="2">The sequence shown here is derived from an EMBL/GenBank/DDBJ whole genome shotgun (WGS) entry which is preliminary data.</text>
</comment>
<dbReference type="GO" id="GO:0102211">
    <property type="term" value="F:unsaturated rhamnogalacturonyl hydrolase activity"/>
    <property type="evidence" value="ECO:0007669"/>
    <property type="project" value="UniProtKB-EC"/>
</dbReference>
<dbReference type="EC" id="3.2.1.172" evidence="2"/>
<dbReference type="PANTHER" id="PTHR33886:SF8">
    <property type="entry name" value="UNSATURATED RHAMNOGALACTURONAN HYDROLASE (EUROFUNG)"/>
    <property type="match status" value="1"/>
</dbReference>
<dbReference type="Pfam" id="PF07470">
    <property type="entry name" value="Glyco_hydro_88"/>
    <property type="match status" value="1"/>
</dbReference>
<accession>A0A1E3AJP0</accession>
<evidence type="ECO:0000256" key="1">
    <source>
        <dbReference type="ARBA" id="ARBA00022801"/>
    </source>
</evidence>
<dbReference type="SUPFAM" id="SSF48208">
    <property type="entry name" value="Six-hairpin glycosidases"/>
    <property type="match status" value="1"/>
</dbReference>
<gene>
    <name evidence="2" type="primary">yesR_1</name>
    <name evidence="2" type="ORF">BEI61_00531</name>
</gene>
<protein>
    <submittedName>
        <fullName evidence="2">Unsaturated rhamnogalacturonyl hydrolase YesR</fullName>
        <ecNumber evidence="2">3.2.1.172</ecNumber>
    </submittedName>
</protein>
<evidence type="ECO:0000313" key="3">
    <source>
        <dbReference type="Proteomes" id="UP000094067"/>
    </source>
</evidence>
<keyword evidence="1 2" id="KW-0378">Hydrolase</keyword>
<dbReference type="Gene3D" id="1.50.10.10">
    <property type="match status" value="1"/>
</dbReference>
<dbReference type="RefSeq" id="WP_069151134.1">
    <property type="nucleotide sequence ID" value="NZ_BAABXS010000001.1"/>
</dbReference>
<sequence length="350" mass="39719">MLKLDFDRNQIEDAIDRIVHKTMNMDLTWDWPCGVAYYGISKAWEVTKKEEYLTLLKDRIDEYMELGLPPQWTVNTCAMGHCLITLYEATGDEKYWDVVMSKVHYLQEDALRFGDHVLQHTVSANNDFPEQAWADTLFMAAFFLLRVGVKLNNAEMIDDALNQYYWHIHYLQNPETGLYYHGYNNITGDHMSGFYWGRANAWAAYTMSQVGNILPEAYLYPKYLEVTGSLNEQLAALKLLQTENGLWRTILDDEGSYEEVSASAGIAAAMLEKGNPLHSKYINKAVKGILENVGKDGKVMNVSAGTAVMKDRDGYRDISRRWIQGWGQGLTLAFFSGLLTANDAAKDGAL</sequence>
<dbReference type="InterPro" id="IPR052043">
    <property type="entry name" value="PolySaccharide_Degr_Enz"/>
</dbReference>
<dbReference type="EMBL" id="MCGH01000001">
    <property type="protein sequence ID" value="ODM08902.1"/>
    <property type="molecule type" value="Genomic_DNA"/>
</dbReference>
<reference evidence="2 3" key="1">
    <citation type="submission" date="2016-07" db="EMBL/GenBank/DDBJ databases">
        <title>Characterization of isolates of Eisenbergiella tayi derived from blood cultures, using whole genome sequencing.</title>
        <authorList>
            <person name="Burdz T."/>
            <person name="Wiebe D."/>
            <person name="Huynh C."/>
            <person name="Bernard K."/>
        </authorList>
    </citation>
    <scope>NUCLEOTIDE SEQUENCE [LARGE SCALE GENOMIC DNA]</scope>
    <source>
        <strain evidence="2 3">NML 110608</strain>
    </source>
</reference>
<dbReference type="AlphaFoldDB" id="A0A1E3AJP0"/>
<dbReference type="InterPro" id="IPR010905">
    <property type="entry name" value="Glyco_hydro_88"/>
</dbReference>
<proteinExistence type="predicted"/>
<name>A0A1E3AJP0_9FIRM</name>
<dbReference type="InterPro" id="IPR008928">
    <property type="entry name" value="6-hairpin_glycosidase_sf"/>
</dbReference>
<dbReference type="InterPro" id="IPR012341">
    <property type="entry name" value="6hp_glycosidase-like_sf"/>
</dbReference>
<dbReference type="PANTHER" id="PTHR33886">
    <property type="entry name" value="UNSATURATED RHAMNOGALACTURONAN HYDROLASE (EUROFUNG)"/>
    <property type="match status" value="1"/>
</dbReference>
<dbReference type="PATRIC" id="fig|1432052.4.peg.594"/>
<dbReference type="GO" id="GO:0005975">
    <property type="term" value="P:carbohydrate metabolic process"/>
    <property type="evidence" value="ECO:0007669"/>
    <property type="project" value="InterPro"/>
</dbReference>